<dbReference type="AlphaFoldDB" id="A0A2J6Q2C7"/>
<feature type="compositionally biased region" description="Polar residues" evidence="1">
    <location>
        <begin position="55"/>
        <end position="77"/>
    </location>
</feature>
<dbReference type="Proteomes" id="UP000235672">
    <property type="component" value="Unassembled WGS sequence"/>
</dbReference>
<feature type="region of interest" description="Disordered" evidence="1">
    <location>
        <begin position="511"/>
        <end position="531"/>
    </location>
</feature>
<feature type="region of interest" description="Disordered" evidence="1">
    <location>
        <begin position="193"/>
        <end position="235"/>
    </location>
</feature>
<protein>
    <submittedName>
        <fullName evidence="2">Uncharacterized protein</fullName>
    </submittedName>
</protein>
<feature type="region of interest" description="Disordered" evidence="1">
    <location>
        <begin position="55"/>
        <end position="176"/>
    </location>
</feature>
<gene>
    <name evidence="2" type="ORF">NA56DRAFT_689880</name>
</gene>
<feature type="compositionally biased region" description="Low complexity" evidence="1">
    <location>
        <begin position="219"/>
        <end position="233"/>
    </location>
</feature>
<dbReference type="EMBL" id="KZ613485">
    <property type="protein sequence ID" value="PMD20429.1"/>
    <property type="molecule type" value="Genomic_DNA"/>
</dbReference>
<reference evidence="2 3" key="1">
    <citation type="submission" date="2016-05" db="EMBL/GenBank/DDBJ databases">
        <title>A degradative enzymes factory behind the ericoid mycorrhizal symbiosis.</title>
        <authorList>
            <consortium name="DOE Joint Genome Institute"/>
            <person name="Martino E."/>
            <person name="Morin E."/>
            <person name="Grelet G."/>
            <person name="Kuo A."/>
            <person name="Kohler A."/>
            <person name="Daghino S."/>
            <person name="Barry K."/>
            <person name="Choi C."/>
            <person name="Cichocki N."/>
            <person name="Clum A."/>
            <person name="Copeland A."/>
            <person name="Hainaut M."/>
            <person name="Haridas S."/>
            <person name="Labutti K."/>
            <person name="Lindquist E."/>
            <person name="Lipzen A."/>
            <person name="Khouja H.-R."/>
            <person name="Murat C."/>
            <person name="Ohm R."/>
            <person name="Olson A."/>
            <person name="Spatafora J."/>
            <person name="Veneault-Fourrey C."/>
            <person name="Henrissat B."/>
            <person name="Grigoriev I."/>
            <person name="Martin F."/>
            <person name="Perotto S."/>
        </authorList>
    </citation>
    <scope>NUCLEOTIDE SEQUENCE [LARGE SCALE GENOMIC DNA]</scope>
    <source>
        <strain evidence="2 3">UAMH 7357</strain>
    </source>
</reference>
<sequence length="560" mass="62051">MEKVLDLWGETVRKAKNWLTHAKQYHRGGRGAPSQDALPQNIATEDEHANSNIDHTNQANAAQSIDIASSTIPSRKNTNIDHKMNDNQKNDTPIDDSKDQDQNAHESPSASWYTPPSPADPAAAATRPDTAERSAPEGFEKYSISEPPLTQIPRTTRARTAGSSSIRASSADSSSSIEAVVRARFGSYRPHVLEASSPESMEDTPMSDSPRSSSPILFASAEPPTSPSPTSSEDTIPDEFMQLTLEEEGPVRPRRRAWKIVTRQEFQARQQKEGTKEFSRRMSLPDTPQLQIEDNRAMSGPRAAGETINTGLGSQTGVDIMDFAMAPDSSVPSDQAAKAAMVATRINEQFEIKRALEARSTLSMDQIATAEQFARTTDGMNEHSGIKHSANELELLITKDQTSIDQLMRESELKMGREEEISPRTSIQESQPSTSVYTRVLSLNEEQQTHGLWTSDSPFSSRAANSNDGRRIIRHAFICDLCNQHGHRWMNCINTCKRCGQMHKGYLTCTSQNKKRKDESEGEDKGGSKRMRRGAVMSWMLGHDPTSLGVLVVIEYEVRH</sequence>
<feature type="compositionally biased region" description="Basic and acidic residues" evidence="1">
    <location>
        <begin position="516"/>
        <end position="527"/>
    </location>
</feature>
<feature type="compositionally biased region" description="Basic and acidic residues" evidence="1">
    <location>
        <begin position="95"/>
        <end position="104"/>
    </location>
</feature>
<dbReference type="OrthoDB" id="3548788at2759"/>
<keyword evidence="3" id="KW-1185">Reference proteome</keyword>
<evidence type="ECO:0000256" key="1">
    <source>
        <dbReference type="SAM" id="MobiDB-lite"/>
    </source>
</evidence>
<feature type="compositionally biased region" description="Basic and acidic residues" evidence="1">
    <location>
        <begin position="129"/>
        <end position="140"/>
    </location>
</feature>
<feature type="compositionally biased region" description="Polar residues" evidence="1">
    <location>
        <begin position="206"/>
        <end position="215"/>
    </location>
</feature>
<feature type="compositionally biased region" description="Basic and acidic residues" evidence="1">
    <location>
        <begin position="78"/>
        <end position="89"/>
    </location>
</feature>
<proteinExistence type="predicted"/>
<evidence type="ECO:0000313" key="3">
    <source>
        <dbReference type="Proteomes" id="UP000235672"/>
    </source>
</evidence>
<accession>A0A2J6Q2C7</accession>
<evidence type="ECO:0000313" key="2">
    <source>
        <dbReference type="EMBL" id="PMD20429.1"/>
    </source>
</evidence>
<organism evidence="2 3">
    <name type="scientific">Hyaloscypha hepaticicola</name>
    <dbReference type="NCBI Taxonomy" id="2082293"/>
    <lineage>
        <taxon>Eukaryota</taxon>
        <taxon>Fungi</taxon>
        <taxon>Dikarya</taxon>
        <taxon>Ascomycota</taxon>
        <taxon>Pezizomycotina</taxon>
        <taxon>Leotiomycetes</taxon>
        <taxon>Helotiales</taxon>
        <taxon>Hyaloscyphaceae</taxon>
        <taxon>Hyaloscypha</taxon>
    </lineage>
</organism>
<name>A0A2J6Q2C7_9HELO</name>
<feature type="compositionally biased region" description="Low complexity" evidence="1">
    <location>
        <begin position="154"/>
        <end position="176"/>
    </location>
</feature>